<feature type="binding site" evidence="5">
    <location>
        <position position="125"/>
    </location>
    <ligand>
        <name>S-adenosyl-L-methionine</name>
        <dbReference type="ChEBI" id="CHEBI:59789"/>
    </ligand>
</feature>
<keyword evidence="2" id="KW-0489">Methyltransferase</keyword>
<feature type="binding site" evidence="5">
    <location>
        <begin position="177"/>
        <end position="178"/>
    </location>
    <ligand>
        <name>S-adenosyl-L-methionine</name>
        <dbReference type="ChEBI" id="CHEBI:59789"/>
    </ligand>
</feature>
<reference evidence="6" key="2">
    <citation type="submission" date="2025-09" db="UniProtKB">
        <authorList>
            <consortium name="Ensembl"/>
        </authorList>
    </citation>
    <scope>IDENTIFICATION</scope>
</reference>
<accession>A0A8C5Q1L9</accession>
<reference evidence="6" key="1">
    <citation type="submission" date="2025-08" db="UniProtKB">
        <authorList>
            <consortium name="Ensembl"/>
        </authorList>
    </citation>
    <scope>IDENTIFICATION</scope>
</reference>
<dbReference type="InterPro" id="IPR000940">
    <property type="entry name" value="NNMT_TEMT_trans"/>
</dbReference>
<dbReference type="PIRSF" id="PIRSF000384">
    <property type="entry name" value="PNMTase"/>
    <property type="match status" value="1"/>
</dbReference>
<evidence type="ECO:0000256" key="4">
    <source>
        <dbReference type="ARBA" id="ARBA00022691"/>
    </source>
</evidence>
<dbReference type="GeneTree" id="ENSGT00390000011708"/>
<dbReference type="Proteomes" id="UP000694569">
    <property type="component" value="Unplaced"/>
</dbReference>
<sequence>MIASPMEFLACLLMSDKTVIRSSNLKRLICLSIEDTMEASLTKQELLKKYFNPKEYYDISYAKGKGILLGEWVPFVLKNLHELFSSGSVKGDTLTDIGSGSSIYHLVSACRSFKNITTSDLLEQNLIQQKKWLNKEPDMLDWSEIVQIVCDLEGNSEKVEEKEDKLRRAVRDVLKCDVLKKNPFEPLVLPPADCVLCCLCLESACKDVATYCDTVKNLKNLLKPGGHIIVLGTIKNSYYSVKEKRIPTMPLKEEDIKKAYTDGGYEILRMESKRREDLSLISIADFQGFYFVLARKPGKC</sequence>
<keyword evidence="4 5" id="KW-0949">S-adenosyl-L-methionine</keyword>
<evidence type="ECO:0008006" key="8">
    <source>
        <dbReference type="Google" id="ProtNLM"/>
    </source>
</evidence>
<dbReference type="CDD" id="cd02440">
    <property type="entry name" value="AdoMet_MTases"/>
    <property type="match status" value="1"/>
</dbReference>
<evidence type="ECO:0000256" key="1">
    <source>
        <dbReference type="ARBA" id="ARBA00007996"/>
    </source>
</evidence>
<comment type="similarity">
    <text evidence="1">Belongs to the class I-like SAM-binding methyltransferase superfamily. NNMT/PNMT/TEMT family.</text>
</comment>
<dbReference type="GO" id="GO:0005829">
    <property type="term" value="C:cytosol"/>
    <property type="evidence" value="ECO:0007669"/>
    <property type="project" value="TreeGrafter"/>
</dbReference>
<organism evidence="6 7">
    <name type="scientific">Leptobrachium leishanense</name>
    <name type="common">Leishan spiny toad</name>
    <dbReference type="NCBI Taxonomy" id="445787"/>
    <lineage>
        <taxon>Eukaryota</taxon>
        <taxon>Metazoa</taxon>
        <taxon>Chordata</taxon>
        <taxon>Craniata</taxon>
        <taxon>Vertebrata</taxon>
        <taxon>Euteleostomi</taxon>
        <taxon>Amphibia</taxon>
        <taxon>Batrachia</taxon>
        <taxon>Anura</taxon>
        <taxon>Pelobatoidea</taxon>
        <taxon>Megophryidae</taxon>
        <taxon>Leptobrachium</taxon>
    </lineage>
</organism>
<evidence type="ECO:0000313" key="6">
    <source>
        <dbReference type="Ensembl" id="ENSLLEP00000030538.1"/>
    </source>
</evidence>
<dbReference type="PANTHER" id="PTHR10867:SF32">
    <property type="entry name" value="NICOTINAMIDE N-METHYLTRANSFERASE"/>
    <property type="match status" value="1"/>
</dbReference>
<dbReference type="InterPro" id="IPR029063">
    <property type="entry name" value="SAM-dependent_MTases_sf"/>
</dbReference>
<dbReference type="GO" id="GO:0032259">
    <property type="term" value="P:methylation"/>
    <property type="evidence" value="ECO:0007669"/>
    <property type="project" value="UniProtKB-KW"/>
</dbReference>
<feature type="binding site" evidence="5">
    <location>
        <position position="56"/>
    </location>
    <ligand>
        <name>S-adenosyl-L-methionine</name>
        <dbReference type="ChEBI" id="CHEBI:59789"/>
    </ligand>
</feature>
<evidence type="ECO:0000313" key="7">
    <source>
        <dbReference type="Proteomes" id="UP000694569"/>
    </source>
</evidence>
<dbReference type="AlphaFoldDB" id="A0A8C5Q1L9"/>
<evidence type="ECO:0000256" key="2">
    <source>
        <dbReference type="ARBA" id="ARBA00022603"/>
    </source>
</evidence>
<dbReference type="GO" id="GO:0008757">
    <property type="term" value="F:S-adenosylmethionine-dependent methyltransferase activity"/>
    <property type="evidence" value="ECO:0007669"/>
    <property type="project" value="UniProtKB-ARBA"/>
</dbReference>
<dbReference type="Gene3D" id="3.40.50.150">
    <property type="entry name" value="Vaccinia Virus protein VP39"/>
    <property type="match status" value="1"/>
</dbReference>
<evidence type="ECO:0000256" key="5">
    <source>
        <dbReference type="PIRSR" id="PIRSR000384-1"/>
    </source>
</evidence>
<dbReference type="NCBIfam" id="NF041360">
    <property type="entry name" value="GntF_guanitoxin"/>
    <property type="match status" value="1"/>
</dbReference>
<dbReference type="InterPro" id="IPR053384">
    <property type="entry name" value="SAM-dep_methyltransferase"/>
</dbReference>
<dbReference type="Ensembl" id="ENSLLET00000031707.1">
    <property type="protein sequence ID" value="ENSLLEP00000030538.1"/>
    <property type="gene ID" value="ENSLLEG00000019216.1"/>
</dbReference>
<feature type="binding site" evidence="5">
    <location>
        <position position="120"/>
    </location>
    <ligand>
        <name>S-adenosyl-L-methionine</name>
        <dbReference type="ChEBI" id="CHEBI:59789"/>
    </ligand>
</feature>
<dbReference type="PROSITE" id="PS51681">
    <property type="entry name" value="SAM_MT_NNMT_PNMT_TEMT"/>
    <property type="match status" value="1"/>
</dbReference>
<dbReference type="FunFam" id="3.40.50.150:FF:000065">
    <property type="entry name" value="Phenylethanolamine N-methyltransferase"/>
    <property type="match status" value="1"/>
</dbReference>
<feature type="binding site" evidence="5">
    <location>
        <position position="61"/>
    </location>
    <ligand>
        <name>S-adenosyl-L-methionine</name>
        <dbReference type="ChEBI" id="CHEBI:59789"/>
    </ligand>
</feature>
<name>A0A8C5Q1L9_9ANUR</name>
<dbReference type="PANTHER" id="PTHR10867">
    <property type="entry name" value="NNMT/PNMT/TEMT FAMILY MEMBER"/>
    <property type="match status" value="1"/>
</dbReference>
<dbReference type="Pfam" id="PF01234">
    <property type="entry name" value="NNMT_PNMT_TEMT"/>
    <property type="match status" value="1"/>
</dbReference>
<feature type="binding site" evidence="5">
    <location>
        <position position="104"/>
    </location>
    <ligand>
        <name>S-adenosyl-L-methionine</name>
        <dbReference type="ChEBI" id="CHEBI:59789"/>
    </ligand>
</feature>
<dbReference type="SUPFAM" id="SSF53335">
    <property type="entry name" value="S-adenosyl-L-methionine-dependent methyltransferases"/>
    <property type="match status" value="1"/>
</dbReference>
<proteinExistence type="inferred from homology"/>
<dbReference type="OrthoDB" id="10050085at2759"/>
<feature type="binding site" evidence="5">
    <location>
        <begin position="98"/>
        <end position="99"/>
    </location>
    <ligand>
        <name>S-adenosyl-L-methionine</name>
        <dbReference type="ChEBI" id="CHEBI:59789"/>
    </ligand>
</feature>
<dbReference type="GO" id="GO:0008170">
    <property type="term" value="F:N-methyltransferase activity"/>
    <property type="evidence" value="ECO:0007669"/>
    <property type="project" value="TreeGrafter"/>
</dbReference>
<protein>
    <recommendedName>
        <fullName evidence="8">Nicotinamide N-methyltransferase</fullName>
    </recommendedName>
</protein>
<keyword evidence="3" id="KW-0808">Transferase</keyword>
<keyword evidence="7" id="KW-1185">Reference proteome</keyword>
<evidence type="ECO:0000256" key="3">
    <source>
        <dbReference type="ARBA" id="ARBA00022679"/>
    </source>
</evidence>